<evidence type="ECO:0000256" key="3">
    <source>
        <dbReference type="ARBA" id="ARBA00022454"/>
    </source>
</evidence>
<keyword evidence="4" id="KW-0779">Telomere</keyword>
<accession>A0A8H7Q9I5</accession>
<comment type="caution">
    <text evidence="9">The sequence shown here is derived from an EMBL/GenBank/DDBJ whole genome shotgun (WGS) entry which is preliminary data.</text>
</comment>
<feature type="compositionally biased region" description="Polar residues" evidence="7">
    <location>
        <begin position="1239"/>
        <end position="1248"/>
    </location>
</feature>
<evidence type="ECO:0000256" key="5">
    <source>
        <dbReference type="ARBA" id="ARBA00023242"/>
    </source>
</evidence>
<feature type="domain" description="Telomere-associated protein Rif1 N-terminal" evidence="8">
    <location>
        <begin position="96"/>
        <end position="369"/>
    </location>
</feature>
<name>A0A8H7Q9I5_9FUNG</name>
<keyword evidence="3" id="KW-0158">Chromosome</keyword>
<feature type="compositionally biased region" description="Polar residues" evidence="7">
    <location>
        <begin position="1"/>
        <end position="10"/>
    </location>
</feature>
<evidence type="ECO:0000256" key="7">
    <source>
        <dbReference type="SAM" id="MobiDB-lite"/>
    </source>
</evidence>
<dbReference type="SUPFAM" id="SSF48371">
    <property type="entry name" value="ARM repeat"/>
    <property type="match status" value="1"/>
</dbReference>
<evidence type="ECO:0000256" key="2">
    <source>
        <dbReference type="ARBA" id="ARBA00004574"/>
    </source>
</evidence>
<keyword evidence="6" id="KW-0131">Cell cycle</keyword>
<dbReference type="InterPro" id="IPR016024">
    <property type="entry name" value="ARM-type_fold"/>
</dbReference>
<feature type="region of interest" description="Disordered" evidence="7">
    <location>
        <begin position="1053"/>
        <end position="1101"/>
    </location>
</feature>
<protein>
    <recommendedName>
        <fullName evidence="8">Telomere-associated protein Rif1 N-terminal domain-containing protein</fullName>
    </recommendedName>
</protein>
<feature type="compositionally biased region" description="Polar residues" evidence="7">
    <location>
        <begin position="1125"/>
        <end position="1140"/>
    </location>
</feature>
<feature type="region of interest" description="Disordered" evidence="7">
    <location>
        <begin position="1"/>
        <end position="43"/>
    </location>
</feature>
<dbReference type="Pfam" id="PF12231">
    <property type="entry name" value="Rif1_N"/>
    <property type="match status" value="1"/>
</dbReference>
<dbReference type="GO" id="GO:0140445">
    <property type="term" value="C:chromosome, telomeric repeat region"/>
    <property type="evidence" value="ECO:0007669"/>
    <property type="project" value="TreeGrafter"/>
</dbReference>
<dbReference type="EMBL" id="JAEPRA010000002">
    <property type="protein sequence ID" value="KAG2188477.1"/>
    <property type="molecule type" value="Genomic_DNA"/>
</dbReference>
<dbReference type="InterPro" id="IPR022031">
    <property type="entry name" value="Rif1_N"/>
</dbReference>
<proteinExistence type="predicted"/>
<gene>
    <name evidence="9" type="ORF">INT44_001230</name>
</gene>
<keyword evidence="10" id="KW-1185">Reference proteome</keyword>
<feature type="compositionally biased region" description="Low complexity" evidence="7">
    <location>
        <begin position="1069"/>
        <end position="1083"/>
    </location>
</feature>
<dbReference type="GO" id="GO:0005634">
    <property type="term" value="C:nucleus"/>
    <property type="evidence" value="ECO:0007669"/>
    <property type="project" value="UniProtKB-SubCell"/>
</dbReference>
<dbReference type="Proteomes" id="UP000612746">
    <property type="component" value="Unassembled WGS sequence"/>
</dbReference>
<organism evidence="9 10">
    <name type="scientific">Umbelopsis vinacea</name>
    <dbReference type="NCBI Taxonomy" id="44442"/>
    <lineage>
        <taxon>Eukaryota</taxon>
        <taxon>Fungi</taxon>
        <taxon>Fungi incertae sedis</taxon>
        <taxon>Mucoromycota</taxon>
        <taxon>Mucoromycotina</taxon>
        <taxon>Umbelopsidomycetes</taxon>
        <taxon>Umbelopsidales</taxon>
        <taxon>Umbelopsidaceae</taxon>
        <taxon>Umbelopsis</taxon>
    </lineage>
</organism>
<sequence length="1347" mass="150181">MNPQISSSPTPKKVAFSPVRLGPSNAQSRPGTPPSYGKTGAPRSILKATSSPVKYNPENEISVVLDSSSVVSVANNDGLTTSLDIYIQRLLVAREEDRLHAYSSFYGALKQEPNADSVTEGMVRSALETCLKDMEFNESIVMYKTNFGTVYRFHTQLQFSCWQTWSYIRNLSSTAASDVSSALNSIVKTLNDTQAKSIYTLCIWCLAMQRVSKRILDPHVPLITKAAISALNPRLKSAKAQMEALTALDIIFTQDTSRWATWASCCFITIVQCLTHSISPLRRKAAVILTKMLPKNWGEPTILNSSIQIFLRDHAVKFTEEMTRLIEEVPEDHDIMQIWALMIMVMGTNLHRSRFLNGMIRVAEVSFCRRQIGVNLFRTDPEIACHRKVSNVGGAMLISTLLRLGGDSLIYNFKLNNHILHESRLKLVKLPLEAGLKEEKHVSVRIAATRTWISLVYACNDDFTQAFVFNAVVRDFVLLISKDKSPVVLDMLYNTLAALMGGHNRKVNRMSLVNVFFRGMDLQATDVLPISPNLIRDHQQVIIEALKAGAGHAVVKLDNRSDLTIKKSYMETWQALIRTYRTFYQKEIRPSSAYIDAIHTCLDFLAFVILGADNSRSVGFKDRLFIFKHLLKAMMDILSPDFLTLRSFELSLSEEFFENNDAAHPFKRTKFVPIVYCLSIFVARISSHPQEAYEEYVETICELSGACRQSSESFLDFVTLLESDFVPIYPTTSPEQNLREALLLKLKMASSCIRHELGSLHGAKCSLSETEEIKQALARLLCYPLRPISQHSELYSYILLCRHSEKIMCNWLGLFNSIANLMPNCLTDIARHLRTNIDRILYKEDTTKISSSVISWLDFCMGQLAQISPDRSNGSVVKPDVQLEPANRASTLLAMLPVQEQVAKTIQYELDPYERLPELAAALNHYLSNVLKCMSLTNIDVKTRVAVAIRHLSCFQKALCDSETTVPDGIKLYVIDFMSSIMALLEQWPVDDQTVESWAQCTSNLITSQDAAVSRPFIEKVKQIKRKRSCQAVLESASFASIFEIIAQGERNIRSGHSSPTRQNRRHSNTSSLSSPDSGSKLSQADASNTLSAPDSSSDSEHMLAGTTLQIVASLNEFQQADQFPSTTGISQDKTNSSASLEPMAVDTPTPADGVTNIPHHGNSDTSHIMENTENVIPPDVDTMSTLASTIMSPQRQNGRPTDEQVTRTKRTPSKKTPGPKEAQTLPRDNFFSRANGKAVTTPNNKRTWNNVNEDAAVVDLTTSPKKRTKSDESDESAACSPKPSNDAQVDNATQGAKVLPVASLLEKALEGRCELEQMNVSDLLSCQRVLNQLNTMITESLTKSIQ</sequence>
<evidence type="ECO:0000256" key="4">
    <source>
        <dbReference type="ARBA" id="ARBA00022895"/>
    </source>
</evidence>
<evidence type="ECO:0000313" key="9">
    <source>
        <dbReference type="EMBL" id="KAG2188477.1"/>
    </source>
</evidence>
<dbReference type="PANTHER" id="PTHR22928:SF3">
    <property type="entry name" value="TELOMERE-ASSOCIATED PROTEIN RIF1"/>
    <property type="match status" value="1"/>
</dbReference>
<feature type="region of interest" description="Disordered" evidence="7">
    <location>
        <begin position="1190"/>
        <end position="1248"/>
    </location>
</feature>
<feature type="region of interest" description="Disordered" evidence="7">
    <location>
        <begin position="1262"/>
        <end position="1291"/>
    </location>
</feature>
<dbReference type="OrthoDB" id="9976382at2759"/>
<dbReference type="GO" id="GO:0000723">
    <property type="term" value="P:telomere maintenance"/>
    <property type="evidence" value="ECO:0007669"/>
    <property type="project" value="TreeGrafter"/>
</dbReference>
<evidence type="ECO:0000256" key="6">
    <source>
        <dbReference type="ARBA" id="ARBA00023306"/>
    </source>
</evidence>
<reference evidence="9" key="1">
    <citation type="submission" date="2020-12" db="EMBL/GenBank/DDBJ databases">
        <title>Metabolic potential, ecology and presence of endohyphal bacteria is reflected in genomic diversity of Mucoromycotina.</title>
        <authorList>
            <person name="Muszewska A."/>
            <person name="Okrasinska A."/>
            <person name="Steczkiewicz K."/>
            <person name="Drgas O."/>
            <person name="Orlowska M."/>
            <person name="Perlinska-Lenart U."/>
            <person name="Aleksandrzak-Piekarczyk T."/>
            <person name="Szatraj K."/>
            <person name="Zielenkiewicz U."/>
            <person name="Pilsyk S."/>
            <person name="Malc E."/>
            <person name="Mieczkowski P."/>
            <person name="Kruszewska J.S."/>
            <person name="Biernat P."/>
            <person name="Pawlowska J."/>
        </authorList>
    </citation>
    <scope>NUCLEOTIDE SEQUENCE</scope>
    <source>
        <strain evidence="9">WA0000051536</strain>
    </source>
</reference>
<evidence type="ECO:0000313" key="10">
    <source>
        <dbReference type="Proteomes" id="UP000612746"/>
    </source>
</evidence>
<feature type="region of interest" description="Disordered" evidence="7">
    <location>
        <begin position="1125"/>
        <end position="1170"/>
    </location>
</feature>
<feature type="compositionally biased region" description="Polar residues" evidence="7">
    <location>
        <begin position="1190"/>
        <end position="1200"/>
    </location>
</feature>
<feature type="compositionally biased region" description="Polar residues" evidence="7">
    <location>
        <begin position="1085"/>
        <end position="1097"/>
    </location>
</feature>
<keyword evidence="5" id="KW-0539">Nucleus</keyword>
<comment type="subcellular location">
    <subcellularLocation>
        <location evidence="2">Chromosome</location>
        <location evidence="2">Telomere</location>
    </subcellularLocation>
    <subcellularLocation>
        <location evidence="1">Nucleus</location>
    </subcellularLocation>
</comment>
<dbReference type="PANTHER" id="PTHR22928">
    <property type="entry name" value="TELOMERE-ASSOCIATED PROTEIN RIF1"/>
    <property type="match status" value="1"/>
</dbReference>
<evidence type="ECO:0000256" key="1">
    <source>
        <dbReference type="ARBA" id="ARBA00004123"/>
    </source>
</evidence>
<evidence type="ECO:0000259" key="8">
    <source>
        <dbReference type="Pfam" id="PF12231"/>
    </source>
</evidence>